<gene>
    <name evidence="1" type="ORF">DealDRAFT_2671</name>
</gene>
<name>C0GJL2_DETAL</name>
<accession>C0GJL2</accession>
<dbReference type="eggNOG" id="COG1514">
    <property type="taxonomic scope" value="Bacteria"/>
</dbReference>
<evidence type="ECO:0000313" key="1">
    <source>
        <dbReference type="EMBL" id="EEG76434.1"/>
    </source>
</evidence>
<dbReference type="Proteomes" id="UP000006443">
    <property type="component" value="Unassembled WGS sequence"/>
</dbReference>
<organism evidence="1 2">
    <name type="scientific">Dethiobacter alkaliphilus AHT 1</name>
    <dbReference type="NCBI Taxonomy" id="555088"/>
    <lineage>
        <taxon>Bacteria</taxon>
        <taxon>Bacillati</taxon>
        <taxon>Bacillota</taxon>
        <taxon>Dethiobacteria</taxon>
        <taxon>Dethiobacterales</taxon>
        <taxon>Dethiobacteraceae</taxon>
        <taxon>Dethiobacter</taxon>
    </lineage>
</organism>
<evidence type="ECO:0000313" key="2">
    <source>
        <dbReference type="Proteomes" id="UP000006443"/>
    </source>
</evidence>
<dbReference type="AlphaFoldDB" id="C0GJL2"/>
<comment type="caution">
    <text evidence="1">The sequence shown here is derived from an EMBL/GenBank/DDBJ whole genome shotgun (WGS) entry which is preliminary data.</text>
</comment>
<dbReference type="EMBL" id="ACJM01000017">
    <property type="protein sequence ID" value="EEG76434.1"/>
    <property type="molecule type" value="Genomic_DNA"/>
</dbReference>
<dbReference type="SUPFAM" id="SSF55144">
    <property type="entry name" value="LigT-like"/>
    <property type="match status" value="1"/>
</dbReference>
<protein>
    <recommendedName>
        <fullName evidence="3">Phosphoesterase HXTX</fullName>
    </recommendedName>
</protein>
<dbReference type="STRING" id="555088.DealDRAFT_2671"/>
<proteinExistence type="predicted"/>
<reference evidence="1 2" key="1">
    <citation type="submission" date="2009-02" db="EMBL/GenBank/DDBJ databases">
        <title>Sequencing of the draft genome and assembly of Dethiobacter alkaliphilus AHT 1.</title>
        <authorList>
            <consortium name="US DOE Joint Genome Institute (JGI-PGF)"/>
            <person name="Lucas S."/>
            <person name="Copeland A."/>
            <person name="Lapidus A."/>
            <person name="Glavina del Rio T."/>
            <person name="Dalin E."/>
            <person name="Tice H."/>
            <person name="Bruce D."/>
            <person name="Goodwin L."/>
            <person name="Pitluck S."/>
            <person name="Larimer F."/>
            <person name="Land M.L."/>
            <person name="Hauser L."/>
            <person name="Muyzer G."/>
        </authorList>
    </citation>
    <scope>NUCLEOTIDE SEQUENCE [LARGE SCALE GENOMIC DNA]</scope>
    <source>
        <strain evidence="1 2">AHT 1</strain>
    </source>
</reference>
<dbReference type="InterPro" id="IPR009097">
    <property type="entry name" value="Cyclic_Pdiesterase"/>
</dbReference>
<keyword evidence="2" id="KW-1185">Reference proteome</keyword>
<dbReference type="Gene3D" id="3.90.1140.10">
    <property type="entry name" value="Cyclic phosphodiesterase"/>
    <property type="match status" value="1"/>
</dbReference>
<dbReference type="OrthoDB" id="2112057at2"/>
<dbReference type="RefSeq" id="WP_008518313.1">
    <property type="nucleotide sequence ID" value="NZ_ACJM01000017.1"/>
</dbReference>
<evidence type="ECO:0008006" key="3">
    <source>
        <dbReference type="Google" id="ProtNLM"/>
    </source>
</evidence>
<sequence>MHHKPFYLVAIPEGDIMADLSRLQKFISRRFGMYSAPYPDLHLTVGVIEPQKNIAKCYPILDEVIKRSQPFSVHIGGERCFGEPYSSVGVAVTSPMLARLAGELEGALTKAGYAPRTFSEWDFHISLVTPLFARRHWSQEEYLEACRIIAEHSPAGWCRLNHLELWDPDFPPLKVIERFSFAKDSST</sequence>